<evidence type="ECO:0000256" key="4">
    <source>
        <dbReference type="PROSITE-ProRule" id="PRU00335"/>
    </source>
</evidence>
<proteinExistence type="predicted"/>
<dbReference type="InterPro" id="IPR009057">
    <property type="entry name" value="Homeodomain-like_sf"/>
</dbReference>
<dbReference type="PANTHER" id="PTHR30055:SF234">
    <property type="entry name" value="HTH-TYPE TRANSCRIPTIONAL REGULATOR BETI"/>
    <property type="match status" value="1"/>
</dbReference>
<name>A0A5Q6RJJ1_9ACTN</name>
<dbReference type="Proteomes" id="UP000307768">
    <property type="component" value="Unassembled WGS sequence"/>
</dbReference>
<reference evidence="6 7" key="1">
    <citation type="submission" date="2019-09" db="EMBL/GenBank/DDBJ databases">
        <title>Mumia zhuanghuii sp. nov. isolated from the intestinal contents of plateau pika (Ochotona curzoniae) in the Qinghai-Tibet plateau of China.</title>
        <authorList>
            <person name="Tian Z."/>
        </authorList>
    </citation>
    <scope>NUCLEOTIDE SEQUENCE [LARGE SCALE GENOMIC DNA]</scope>
    <source>
        <strain evidence="7">350</strain>
    </source>
</reference>
<dbReference type="AlphaFoldDB" id="A0A5Q6RJJ1"/>
<evidence type="ECO:0000259" key="5">
    <source>
        <dbReference type="PROSITE" id="PS50977"/>
    </source>
</evidence>
<dbReference type="GO" id="GO:0003700">
    <property type="term" value="F:DNA-binding transcription factor activity"/>
    <property type="evidence" value="ECO:0007669"/>
    <property type="project" value="TreeGrafter"/>
</dbReference>
<keyword evidence="1" id="KW-0805">Transcription regulation</keyword>
<dbReference type="EMBL" id="VDFQ02000007">
    <property type="protein sequence ID" value="KAA1418258.1"/>
    <property type="molecule type" value="Genomic_DNA"/>
</dbReference>
<dbReference type="PROSITE" id="PS50977">
    <property type="entry name" value="HTH_TETR_2"/>
    <property type="match status" value="1"/>
</dbReference>
<dbReference type="OrthoDB" id="8654052at2"/>
<feature type="DNA-binding region" description="H-T-H motif" evidence="4">
    <location>
        <begin position="50"/>
        <end position="69"/>
    </location>
</feature>
<comment type="caution">
    <text evidence="6">The sequence shown here is derived from an EMBL/GenBank/DDBJ whole genome shotgun (WGS) entry which is preliminary data.</text>
</comment>
<dbReference type="GO" id="GO:0000976">
    <property type="term" value="F:transcription cis-regulatory region binding"/>
    <property type="evidence" value="ECO:0007669"/>
    <property type="project" value="TreeGrafter"/>
</dbReference>
<accession>A0A5Q6RJJ1</accession>
<protein>
    <submittedName>
        <fullName evidence="6">TetR/AcrR family transcriptional regulator</fullName>
    </submittedName>
</protein>
<dbReference type="InterPro" id="IPR050109">
    <property type="entry name" value="HTH-type_TetR-like_transc_reg"/>
</dbReference>
<organism evidence="6 7">
    <name type="scientific">Mumia zhuanghuii</name>
    <dbReference type="NCBI Taxonomy" id="2585211"/>
    <lineage>
        <taxon>Bacteria</taxon>
        <taxon>Bacillati</taxon>
        <taxon>Actinomycetota</taxon>
        <taxon>Actinomycetes</taxon>
        <taxon>Propionibacteriales</taxon>
        <taxon>Nocardioidaceae</taxon>
        <taxon>Mumia</taxon>
    </lineage>
</organism>
<evidence type="ECO:0000313" key="6">
    <source>
        <dbReference type="EMBL" id="KAA1418258.1"/>
    </source>
</evidence>
<evidence type="ECO:0000313" key="7">
    <source>
        <dbReference type="Proteomes" id="UP000307768"/>
    </source>
</evidence>
<feature type="domain" description="HTH tetR-type" evidence="5">
    <location>
        <begin position="29"/>
        <end position="87"/>
    </location>
</feature>
<dbReference type="Gene3D" id="1.10.357.10">
    <property type="entry name" value="Tetracycline Repressor, domain 2"/>
    <property type="match status" value="1"/>
</dbReference>
<evidence type="ECO:0000256" key="1">
    <source>
        <dbReference type="ARBA" id="ARBA00023015"/>
    </source>
</evidence>
<dbReference type="PANTHER" id="PTHR30055">
    <property type="entry name" value="HTH-TYPE TRANSCRIPTIONAL REGULATOR RUTR"/>
    <property type="match status" value="1"/>
</dbReference>
<keyword evidence="3" id="KW-0804">Transcription</keyword>
<dbReference type="InterPro" id="IPR036271">
    <property type="entry name" value="Tet_transcr_reg_TetR-rel_C_sf"/>
</dbReference>
<dbReference type="InterPro" id="IPR001647">
    <property type="entry name" value="HTH_TetR"/>
</dbReference>
<evidence type="ECO:0000256" key="2">
    <source>
        <dbReference type="ARBA" id="ARBA00023125"/>
    </source>
</evidence>
<keyword evidence="2 4" id="KW-0238">DNA-binding</keyword>
<dbReference type="Pfam" id="PF00440">
    <property type="entry name" value="TetR_N"/>
    <property type="match status" value="1"/>
</dbReference>
<evidence type="ECO:0000256" key="3">
    <source>
        <dbReference type="ARBA" id="ARBA00023163"/>
    </source>
</evidence>
<dbReference type="SUPFAM" id="SSF46689">
    <property type="entry name" value="Homeodomain-like"/>
    <property type="match status" value="1"/>
</dbReference>
<dbReference type="SUPFAM" id="SSF48498">
    <property type="entry name" value="Tetracyclin repressor-like, C-terminal domain"/>
    <property type="match status" value="1"/>
</dbReference>
<sequence>MRRRLPGATRGATVVELPAGTPPRRADARRNISAIVEAATRCLAEDPGVSMSAIATAAGVGRMTLYGHFESRSALVAVVVEHALDRAEAELSAVDVTGDPYDAMTRLLDASWTVTFRNGGLVQAADQALSPDLLERAHTQLVDRAKSVLRRGRSEGRFRKDMPLDWQVTAVQSLLHGAATAVHQGALTAARAPGLVTTSALALLAVPPAPSSGP</sequence>
<gene>
    <name evidence="6" type="ORF">FE697_020740</name>
</gene>